<feature type="binding site" evidence="8">
    <location>
        <position position="73"/>
    </location>
    <ligand>
        <name>substrate</name>
    </ligand>
</feature>
<dbReference type="EMBL" id="FQVU01000003">
    <property type="protein sequence ID" value="SHG72689.1"/>
    <property type="molecule type" value="Genomic_DNA"/>
</dbReference>
<evidence type="ECO:0000256" key="8">
    <source>
        <dbReference type="HAMAP-Rule" id="MF_00116"/>
    </source>
</evidence>
<organism evidence="11 12">
    <name type="scientific">Jatrophihabitans endophyticus</name>
    <dbReference type="NCBI Taxonomy" id="1206085"/>
    <lineage>
        <taxon>Bacteria</taxon>
        <taxon>Bacillati</taxon>
        <taxon>Actinomycetota</taxon>
        <taxon>Actinomycetes</taxon>
        <taxon>Jatrophihabitantales</taxon>
        <taxon>Jatrophihabitantaceae</taxon>
        <taxon>Jatrophihabitans</taxon>
    </lineage>
</organism>
<feature type="domain" description="dUTPase-like" evidence="10">
    <location>
        <begin position="11"/>
        <end position="140"/>
    </location>
</feature>
<evidence type="ECO:0000256" key="5">
    <source>
        <dbReference type="ARBA" id="ARBA00022842"/>
    </source>
</evidence>
<comment type="caution">
    <text evidence="8">Lacks conserved residue(s) required for the propagation of feature annotation.</text>
</comment>
<evidence type="ECO:0000313" key="12">
    <source>
        <dbReference type="Proteomes" id="UP000186132"/>
    </source>
</evidence>
<dbReference type="InterPro" id="IPR008181">
    <property type="entry name" value="dUTPase"/>
</dbReference>
<dbReference type="GO" id="GO:0000287">
    <property type="term" value="F:magnesium ion binding"/>
    <property type="evidence" value="ECO:0007669"/>
    <property type="project" value="UniProtKB-UniRule"/>
</dbReference>
<sequence length="163" mass="16564">MLVRKLDDGVPLPLYALPGDAGADIVAARDVVLAPGERAVLPTGLALAVPTGYAAFVHPRSGLAARAGLGLVNAPGTIDAGYRGEVKVIVINHDTATPLRLNRGERIAQLVIQRVERARFVEVPELPESERGAGGHGSTGGAAALSPTAAGGPGPSQSQEGNQ</sequence>
<keyword evidence="3 8" id="KW-0479">Metal-binding</keyword>
<evidence type="ECO:0000256" key="9">
    <source>
        <dbReference type="SAM" id="MobiDB-lite"/>
    </source>
</evidence>
<evidence type="ECO:0000256" key="2">
    <source>
        <dbReference type="ARBA" id="ARBA00006581"/>
    </source>
</evidence>
<dbReference type="EC" id="3.6.1.23" evidence="8"/>
<comment type="catalytic activity">
    <reaction evidence="7 8">
        <text>dUTP + H2O = dUMP + diphosphate + H(+)</text>
        <dbReference type="Rhea" id="RHEA:10248"/>
        <dbReference type="ChEBI" id="CHEBI:15377"/>
        <dbReference type="ChEBI" id="CHEBI:15378"/>
        <dbReference type="ChEBI" id="CHEBI:33019"/>
        <dbReference type="ChEBI" id="CHEBI:61555"/>
        <dbReference type="ChEBI" id="CHEBI:246422"/>
        <dbReference type="EC" id="3.6.1.23"/>
    </reaction>
</comment>
<comment type="similarity">
    <text evidence="2 8">Belongs to the dUTPase family.</text>
</comment>
<dbReference type="SUPFAM" id="SSF51283">
    <property type="entry name" value="dUTPase-like"/>
    <property type="match status" value="1"/>
</dbReference>
<keyword evidence="5 8" id="KW-0460">Magnesium</keyword>
<dbReference type="NCBIfam" id="TIGR00576">
    <property type="entry name" value="dut"/>
    <property type="match status" value="1"/>
</dbReference>
<dbReference type="CDD" id="cd07557">
    <property type="entry name" value="trimeric_dUTPase"/>
    <property type="match status" value="1"/>
</dbReference>
<feature type="binding site" evidence="8">
    <location>
        <begin position="77"/>
        <end position="79"/>
    </location>
    <ligand>
        <name>substrate</name>
    </ligand>
</feature>
<comment type="cofactor">
    <cofactor evidence="1 8">
        <name>Mg(2+)</name>
        <dbReference type="ChEBI" id="CHEBI:18420"/>
    </cofactor>
</comment>
<evidence type="ECO:0000256" key="3">
    <source>
        <dbReference type="ARBA" id="ARBA00022723"/>
    </source>
</evidence>
<dbReference type="HAMAP" id="MF_00116">
    <property type="entry name" value="dUTPase_bact"/>
    <property type="match status" value="1"/>
</dbReference>
<dbReference type="STRING" id="1206085.SAMN05443575_2638"/>
<evidence type="ECO:0000256" key="1">
    <source>
        <dbReference type="ARBA" id="ARBA00001946"/>
    </source>
</evidence>
<dbReference type="GO" id="GO:0006226">
    <property type="term" value="P:dUMP biosynthetic process"/>
    <property type="evidence" value="ECO:0007669"/>
    <property type="project" value="UniProtKB-UniRule"/>
</dbReference>
<dbReference type="GO" id="GO:0004170">
    <property type="term" value="F:dUTP diphosphatase activity"/>
    <property type="evidence" value="ECO:0007669"/>
    <property type="project" value="UniProtKB-UniRule"/>
</dbReference>
<keyword evidence="4 8" id="KW-0378">Hydrolase</keyword>
<comment type="pathway">
    <text evidence="8">Pyrimidine metabolism; dUMP biosynthesis; dUMP from dCTP (dUTP route): step 2/2.</text>
</comment>
<proteinExistence type="inferred from homology"/>
<gene>
    <name evidence="8" type="primary">dut</name>
    <name evidence="11" type="ORF">SAMN05443575_2638</name>
</gene>
<evidence type="ECO:0000256" key="6">
    <source>
        <dbReference type="ARBA" id="ARBA00023080"/>
    </source>
</evidence>
<accession>A0A1M5M6X5</accession>
<keyword evidence="12" id="KW-1185">Reference proteome</keyword>
<feature type="region of interest" description="Disordered" evidence="9">
    <location>
        <begin position="123"/>
        <end position="163"/>
    </location>
</feature>
<dbReference type="PANTHER" id="PTHR11241">
    <property type="entry name" value="DEOXYURIDINE 5'-TRIPHOSPHATE NUCLEOTIDOHYDROLASE"/>
    <property type="match status" value="1"/>
</dbReference>
<comment type="function">
    <text evidence="8">This enzyme is involved in nucleotide metabolism: it produces dUMP, the immediate precursor of thymidine nucleotides and it decreases the intracellular concentration of dUTP so that uracil cannot be incorporated into DNA.</text>
</comment>
<dbReference type="Proteomes" id="UP000186132">
    <property type="component" value="Unassembled WGS sequence"/>
</dbReference>
<keyword evidence="6 8" id="KW-0546">Nucleotide metabolism</keyword>
<dbReference type="NCBIfam" id="NF001862">
    <property type="entry name" value="PRK00601.1"/>
    <property type="match status" value="1"/>
</dbReference>
<dbReference type="GO" id="GO:0046081">
    <property type="term" value="P:dUTP catabolic process"/>
    <property type="evidence" value="ECO:0007669"/>
    <property type="project" value="InterPro"/>
</dbReference>
<evidence type="ECO:0000259" key="10">
    <source>
        <dbReference type="Pfam" id="PF00692"/>
    </source>
</evidence>
<name>A0A1M5M6X5_9ACTN</name>
<dbReference type="AlphaFoldDB" id="A0A1M5M6X5"/>
<dbReference type="Pfam" id="PF00692">
    <property type="entry name" value="dUTPase"/>
    <property type="match status" value="1"/>
</dbReference>
<dbReference type="FunFam" id="2.70.40.10:FF:000008">
    <property type="entry name" value="Deoxyuridine 5'-triphosphate nucleotidohydrolase"/>
    <property type="match status" value="1"/>
</dbReference>
<dbReference type="InterPro" id="IPR033704">
    <property type="entry name" value="dUTPase_trimeric"/>
</dbReference>
<reference evidence="11 12" key="1">
    <citation type="submission" date="2016-11" db="EMBL/GenBank/DDBJ databases">
        <authorList>
            <person name="Jaros S."/>
            <person name="Januszkiewicz K."/>
            <person name="Wedrychowicz H."/>
        </authorList>
    </citation>
    <scope>NUCLEOTIDE SEQUENCE [LARGE SCALE GENOMIC DNA]</scope>
    <source>
        <strain evidence="11 12">DSM 45627</strain>
    </source>
</reference>
<feature type="compositionally biased region" description="Basic and acidic residues" evidence="9">
    <location>
        <begin position="123"/>
        <end position="133"/>
    </location>
</feature>
<dbReference type="UniPathway" id="UPA00610">
    <property type="reaction ID" value="UER00666"/>
</dbReference>
<evidence type="ECO:0000256" key="7">
    <source>
        <dbReference type="ARBA" id="ARBA00047686"/>
    </source>
</evidence>
<dbReference type="InterPro" id="IPR036157">
    <property type="entry name" value="dUTPase-like_sf"/>
</dbReference>
<dbReference type="PANTHER" id="PTHR11241:SF0">
    <property type="entry name" value="DEOXYURIDINE 5'-TRIPHOSPHATE NUCLEOTIDOHYDROLASE"/>
    <property type="match status" value="1"/>
</dbReference>
<dbReference type="InterPro" id="IPR029054">
    <property type="entry name" value="dUTPase-like"/>
</dbReference>
<feature type="binding site" evidence="8">
    <location>
        <begin position="60"/>
        <end position="62"/>
    </location>
    <ligand>
        <name>substrate</name>
    </ligand>
</feature>
<evidence type="ECO:0000256" key="4">
    <source>
        <dbReference type="ARBA" id="ARBA00022801"/>
    </source>
</evidence>
<dbReference type="Gene3D" id="2.70.40.10">
    <property type="match status" value="1"/>
</dbReference>
<protein>
    <recommendedName>
        <fullName evidence="8">Deoxyuridine 5'-triphosphate nucleotidohydrolase</fullName>
        <shortName evidence="8">dUTPase</shortName>
        <ecNumber evidence="8">3.6.1.23</ecNumber>
    </recommendedName>
    <alternativeName>
        <fullName evidence="8">dUTP pyrophosphatase</fullName>
    </alternativeName>
</protein>
<evidence type="ECO:0000313" key="11">
    <source>
        <dbReference type="EMBL" id="SHG72689.1"/>
    </source>
</evidence>